<dbReference type="InterPro" id="IPR053843">
    <property type="entry name" value="DnaD_N"/>
</dbReference>
<dbReference type="PANTHER" id="PTHR37293:SF6">
    <property type="entry name" value="DNA REPLICATION PROTEIN DNAD"/>
    <property type="match status" value="1"/>
</dbReference>
<dbReference type="Gene3D" id="1.10.10.10">
    <property type="entry name" value="Winged helix-like DNA-binding domain superfamily/Winged helix DNA-binding domain"/>
    <property type="match status" value="1"/>
</dbReference>
<evidence type="ECO:0000259" key="3">
    <source>
        <dbReference type="SMART" id="SM00347"/>
    </source>
</evidence>
<feature type="compositionally biased region" description="Polar residues" evidence="2">
    <location>
        <begin position="189"/>
        <end position="208"/>
    </location>
</feature>
<dbReference type="InterPro" id="IPR034829">
    <property type="entry name" value="DnaD-like_sf"/>
</dbReference>
<dbReference type="InterPro" id="IPR036390">
    <property type="entry name" value="WH_DNA-bd_sf"/>
</dbReference>
<dbReference type="Proteomes" id="UP000831537">
    <property type="component" value="Chromosome"/>
</dbReference>
<dbReference type="Gene3D" id="1.10.10.630">
    <property type="entry name" value="DnaD domain-like"/>
    <property type="match status" value="1"/>
</dbReference>
<proteinExistence type="inferred from homology"/>
<dbReference type="InterPro" id="IPR006343">
    <property type="entry name" value="DnaB/C_C"/>
</dbReference>
<dbReference type="EMBL" id="CP095071">
    <property type="protein sequence ID" value="UOQ85850.1"/>
    <property type="molecule type" value="Genomic_DNA"/>
</dbReference>
<feature type="region of interest" description="Disordered" evidence="2">
    <location>
        <begin position="189"/>
        <end position="210"/>
    </location>
</feature>
<evidence type="ECO:0000256" key="2">
    <source>
        <dbReference type="SAM" id="MobiDB-lite"/>
    </source>
</evidence>
<organism evidence="4 5">
    <name type="scientific">Gracilibacillus salinarum</name>
    <dbReference type="NCBI Taxonomy" id="2932255"/>
    <lineage>
        <taxon>Bacteria</taxon>
        <taxon>Bacillati</taxon>
        <taxon>Bacillota</taxon>
        <taxon>Bacilli</taxon>
        <taxon>Bacillales</taxon>
        <taxon>Bacillaceae</taxon>
        <taxon>Gracilibacillus</taxon>
    </lineage>
</organism>
<keyword evidence="5" id="KW-1185">Reference proteome</keyword>
<dbReference type="Pfam" id="PF21984">
    <property type="entry name" value="DnaD_N"/>
    <property type="match status" value="1"/>
</dbReference>
<evidence type="ECO:0000313" key="5">
    <source>
        <dbReference type="Proteomes" id="UP000831537"/>
    </source>
</evidence>
<name>A0ABY4GPD7_9BACI</name>
<dbReference type="PANTHER" id="PTHR37293">
    <property type="entry name" value="PHAGE REPLICATION PROTEIN-RELATED"/>
    <property type="match status" value="1"/>
</dbReference>
<protein>
    <submittedName>
        <fullName evidence="4">DnaD domain-containing protein</fullName>
    </submittedName>
</protein>
<feature type="domain" description="HTH marR-type" evidence="3">
    <location>
        <begin position="21"/>
        <end position="124"/>
    </location>
</feature>
<dbReference type="RefSeq" id="WP_244746123.1">
    <property type="nucleotide sequence ID" value="NZ_CP095071.1"/>
</dbReference>
<dbReference type="InterPro" id="IPR036388">
    <property type="entry name" value="WH-like_DNA-bd_sf"/>
</dbReference>
<dbReference type="NCBIfam" id="TIGR01446">
    <property type="entry name" value="DnaD_dom"/>
    <property type="match status" value="1"/>
</dbReference>
<comment type="similarity">
    <text evidence="1">Belongs to the DnaB/DnaD family.</text>
</comment>
<gene>
    <name evidence="4" type="ORF">MUN87_02780</name>
</gene>
<dbReference type="InterPro" id="IPR000835">
    <property type="entry name" value="HTH_MarR-typ"/>
</dbReference>
<dbReference type="Pfam" id="PF07261">
    <property type="entry name" value="DnaB_2"/>
    <property type="match status" value="1"/>
</dbReference>
<sequence>MREKMQTILFDQVNLPALLIERFAQLGMNETQLAIILQIYTAQRRGNNFPTPEELSRQLTISSEACSNLLRQLIQKGFLTIEEDKEDEQIIKETYSFEPLWEKLYQPEEKPRKQTEDKVGEVFQKFEREFGRPLSPFEIEMINNWLDEDKHDMSLIYAALREAVLMGKINFKYIDRILMEWHKKGIKSPQQAQQTSRSFHQNQTNTTAKKSHSYDKSLYYNWLEE</sequence>
<reference evidence="4 5" key="1">
    <citation type="submission" date="2022-04" db="EMBL/GenBank/DDBJ databases">
        <title>Gracilibacillus sp. isolated from saltern.</title>
        <authorList>
            <person name="Won M."/>
            <person name="Lee C.-M."/>
            <person name="Woen H.-Y."/>
            <person name="Kwon S.-W."/>
        </authorList>
    </citation>
    <scope>NUCLEOTIDE SEQUENCE [LARGE SCALE GENOMIC DNA]</scope>
    <source>
        <strain evidence="4 5">SSPM10-3</strain>
    </source>
</reference>
<evidence type="ECO:0000313" key="4">
    <source>
        <dbReference type="EMBL" id="UOQ85850.1"/>
    </source>
</evidence>
<dbReference type="InterPro" id="IPR053162">
    <property type="entry name" value="DnaD"/>
</dbReference>
<accession>A0ABY4GPD7</accession>
<dbReference type="SUPFAM" id="SSF158499">
    <property type="entry name" value="DnaD domain-like"/>
    <property type="match status" value="1"/>
</dbReference>
<dbReference type="SMART" id="SM00347">
    <property type="entry name" value="HTH_MARR"/>
    <property type="match status" value="1"/>
</dbReference>
<evidence type="ECO:0000256" key="1">
    <source>
        <dbReference type="ARBA" id="ARBA00093462"/>
    </source>
</evidence>
<dbReference type="SUPFAM" id="SSF46785">
    <property type="entry name" value="Winged helix' DNA-binding domain"/>
    <property type="match status" value="1"/>
</dbReference>